<name>A0A3M7SM04_BRAPC</name>
<evidence type="ECO:0000256" key="1">
    <source>
        <dbReference type="SAM" id="Phobius"/>
    </source>
</evidence>
<evidence type="ECO:0000313" key="2">
    <source>
        <dbReference type="EMBL" id="RNA36874.1"/>
    </source>
</evidence>
<sequence>MYKNFEIKIYKFENLKTKNERYEWESSVSSCPDWDKNLICKHISILRQIKSEEDENKLQICTKESQALQKLCNKLQSLIKDFLMVCILQKTADQKEFRLNKKKCDKLPDLNLCFYVVSKILYLIFILNQRLSIRLY</sequence>
<proteinExistence type="predicted"/>
<comment type="caution">
    <text evidence="2">The sequence shown here is derived from an EMBL/GenBank/DDBJ whole genome shotgun (WGS) entry which is preliminary data.</text>
</comment>
<accession>A0A3M7SM04</accession>
<gene>
    <name evidence="2" type="ORF">BpHYR1_025953</name>
</gene>
<dbReference type="EMBL" id="REGN01001117">
    <property type="protein sequence ID" value="RNA36874.1"/>
    <property type="molecule type" value="Genomic_DNA"/>
</dbReference>
<reference evidence="2 3" key="1">
    <citation type="journal article" date="2018" name="Sci. Rep.">
        <title>Genomic signatures of local adaptation to the degree of environmental predictability in rotifers.</title>
        <authorList>
            <person name="Franch-Gras L."/>
            <person name="Hahn C."/>
            <person name="Garcia-Roger E.M."/>
            <person name="Carmona M.J."/>
            <person name="Serra M."/>
            <person name="Gomez A."/>
        </authorList>
    </citation>
    <scope>NUCLEOTIDE SEQUENCE [LARGE SCALE GENOMIC DNA]</scope>
    <source>
        <strain evidence="2">HYR1</strain>
    </source>
</reference>
<keyword evidence="3" id="KW-1185">Reference proteome</keyword>
<keyword evidence="1" id="KW-0472">Membrane</keyword>
<organism evidence="2 3">
    <name type="scientific">Brachionus plicatilis</name>
    <name type="common">Marine rotifer</name>
    <name type="synonym">Brachionus muelleri</name>
    <dbReference type="NCBI Taxonomy" id="10195"/>
    <lineage>
        <taxon>Eukaryota</taxon>
        <taxon>Metazoa</taxon>
        <taxon>Spiralia</taxon>
        <taxon>Gnathifera</taxon>
        <taxon>Rotifera</taxon>
        <taxon>Eurotatoria</taxon>
        <taxon>Monogononta</taxon>
        <taxon>Pseudotrocha</taxon>
        <taxon>Ploima</taxon>
        <taxon>Brachionidae</taxon>
        <taxon>Brachionus</taxon>
    </lineage>
</organism>
<dbReference type="Proteomes" id="UP000276133">
    <property type="component" value="Unassembled WGS sequence"/>
</dbReference>
<protein>
    <submittedName>
        <fullName evidence="2">Uncharacterized protein</fullName>
    </submittedName>
</protein>
<feature type="transmembrane region" description="Helical" evidence="1">
    <location>
        <begin position="107"/>
        <end position="127"/>
    </location>
</feature>
<evidence type="ECO:0000313" key="3">
    <source>
        <dbReference type="Proteomes" id="UP000276133"/>
    </source>
</evidence>
<keyword evidence="1" id="KW-1133">Transmembrane helix</keyword>
<keyword evidence="1" id="KW-0812">Transmembrane</keyword>
<dbReference type="AlphaFoldDB" id="A0A3M7SM04"/>